<dbReference type="PANTHER" id="PTHR34154:SF3">
    <property type="entry name" value="ALKALI-SENSITIVE LINKAGE PROTEIN 1"/>
    <property type="match status" value="1"/>
</dbReference>
<dbReference type="EMBL" id="CP046239">
    <property type="protein sequence ID" value="WFD49746.1"/>
    <property type="molecule type" value="Genomic_DNA"/>
</dbReference>
<dbReference type="PANTHER" id="PTHR34154">
    <property type="entry name" value="ALKALI-SENSITIVE LINKAGE PROTEIN 1"/>
    <property type="match status" value="1"/>
</dbReference>
<dbReference type="SUPFAM" id="SSF51445">
    <property type="entry name" value="(Trans)glycosidases"/>
    <property type="match status" value="1"/>
</dbReference>
<accession>A0ABY8EWD5</accession>
<sequence length="478" mass="51599">MHPDRPLLGKSGRHAYMKRAQAALTSSSHSPPLSLNPSCVDRRSRSVILLSFPLYRAIPSMKLTVSTILSALLLASVTQAAPIDPHSVDRRDFVDEQSQIAQSIAAGLQSFASHVRHHGYHHQATSGLSDGRNAAAIMSSEWIPQGSSTAGVAGSSSDSSSPSSSSSSSSSDSGWSWSLPWETSSSGSSATSGSSSSSPSSPSSSSSSSSASPSSTGSSSGNSTSSNSPLSGKPKLGLAWPNGGSMNIDNWITDKVSWYYSWNPTPGWKHAPTNITFCPMLWGDKSVSSFRKNVLNNLDGRNNQGKCVMGMNEVNQRGQADMSVSHACSLMRENILPLKRHGWYIVSPVTTNAPSGQTWMDHFRSNCGDVWEAIDAVAVHYYDTSINKFKNYVTEWYNRYDKPIWVTEYACQNFNGGSQCSDSKAYHFHTTMASWFDEQDFVEAYSPFGVMQNMQGVASSNELANGQNPTTLFNAIST</sequence>
<name>A0ABY8EWD5_MALFU</name>
<evidence type="ECO:0000256" key="1">
    <source>
        <dbReference type="SAM" id="MobiDB-lite"/>
    </source>
</evidence>
<protein>
    <recommendedName>
        <fullName evidence="2">Asl1-like glycosyl hydrolase catalytic domain-containing protein</fullName>
    </recommendedName>
</protein>
<dbReference type="Gene3D" id="3.20.20.80">
    <property type="entry name" value="Glycosidases"/>
    <property type="match status" value="1"/>
</dbReference>
<keyword evidence="4" id="KW-1185">Reference proteome</keyword>
<feature type="domain" description="Asl1-like glycosyl hydrolase catalytic" evidence="2">
    <location>
        <begin position="237"/>
        <end position="473"/>
    </location>
</feature>
<feature type="compositionally biased region" description="Low complexity" evidence="1">
    <location>
        <begin position="154"/>
        <end position="229"/>
    </location>
</feature>
<dbReference type="InterPro" id="IPR053183">
    <property type="entry name" value="ASL1"/>
</dbReference>
<evidence type="ECO:0000259" key="2">
    <source>
        <dbReference type="Pfam" id="PF11790"/>
    </source>
</evidence>
<proteinExistence type="predicted"/>
<dbReference type="InterPro" id="IPR017853">
    <property type="entry name" value="GH"/>
</dbReference>
<evidence type="ECO:0000313" key="3">
    <source>
        <dbReference type="EMBL" id="WFD49746.1"/>
    </source>
</evidence>
<dbReference type="InterPro" id="IPR024655">
    <property type="entry name" value="Asl1_glyco_hydro_catalytic"/>
</dbReference>
<feature type="region of interest" description="Disordered" evidence="1">
    <location>
        <begin position="145"/>
        <end position="236"/>
    </location>
</feature>
<evidence type="ECO:0000313" key="4">
    <source>
        <dbReference type="Proteomes" id="UP000818624"/>
    </source>
</evidence>
<dbReference type="Pfam" id="PF11790">
    <property type="entry name" value="Glyco_hydro_cc"/>
    <property type="match status" value="1"/>
</dbReference>
<reference evidence="3 4" key="1">
    <citation type="journal article" date="2020" name="Elife">
        <title>Loss of centromere function drives karyotype evolution in closely related Malassezia species.</title>
        <authorList>
            <person name="Sankaranarayanan S.R."/>
            <person name="Ianiri G."/>
            <person name="Coelho M.A."/>
            <person name="Reza M.H."/>
            <person name="Thimmappa B.C."/>
            <person name="Ganguly P."/>
            <person name="Vadnala R.N."/>
            <person name="Sun S."/>
            <person name="Siddharthan R."/>
            <person name="Tellgren-Roth C."/>
            <person name="Dawson T.L."/>
            <person name="Heitman J."/>
            <person name="Sanyal K."/>
        </authorList>
    </citation>
    <scope>NUCLEOTIDE SEQUENCE [LARGE SCALE GENOMIC DNA]</scope>
    <source>
        <strain evidence="3">CBS14141</strain>
    </source>
</reference>
<gene>
    <name evidence="3" type="ORF">GLX27_004431</name>
</gene>
<organism evidence="3 4">
    <name type="scientific">Malassezia furfur</name>
    <name type="common">Pityriasis versicolor infection agent</name>
    <name type="synonym">Pityrosporum furfur</name>
    <dbReference type="NCBI Taxonomy" id="55194"/>
    <lineage>
        <taxon>Eukaryota</taxon>
        <taxon>Fungi</taxon>
        <taxon>Dikarya</taxon>
        <taxon>Basidiomycota</taxon>
        <taxon>Ustilaginomycotina</taxon>
        <taxon>Malasseziomycetes</taxon>
        <taxon>Malasseziales</taxon>
        <taxon>Malasseziaceae</taxon>
        <taxon>Malassezia</taxon>
    </lineage>
</organism>
<dbReference type="Proteomes" id="UP000818624">
    <property type="component" value="Chromosome 6"/>
</dbReference>